<evidence type="ECO:0000313" key="11">
    <source>
        <dbReference type="Proteomes" id="UP000184278"/>
    </source>
</evidence>
<proteinExistence type="inferred from homology"/>
<dbReference type="PANTHER" id="PTHR43671:SF13">
    <property type="entry name" value="SERINE_THREONINE-PROTEIN KINASE NEK2"/>
    <property type="match status" value="1"/>
</dbReference>
<evidence type="ECO:0000313" key="10">
    <source>
        <dbReference type="EMBL" id="SHI26188.1"/>
    </source>
</evidence>
<dbReference type="PROSITE" id="PS00108">
    <property type="entry name" value="PROTEIN_KINASE_ST"/>
    <property type="match status" value="1"/>
</dbReference>
<dbReference type="Gene3D" id="1.10.510.10">
    <property type="entry name" value="Transferase(Phosphotransferase) domain 1"/>
    <property type="match status" value="1"/>
</dbReference>
<feature type="binding site" evidence="7">
    <location>
        <position position="41"/>
    </location>
    <ligand>
        <name>ATP</name>
        <dbReference type="ChEBI" id="CHEBI:30616"/>
    </ligand>
</feature>
<evidence type="ECO:0000256" key="3">
    <source>
        <dbReference type="ARBA" id="ARBA00022679"/>
    </source>
</evidence>
<keyword evidence="3" id="KW-0808">Transferase</keyword>
<keyword evidence="8" id="KW-0472">Membrane</keyword>
<evidence type="ECO:0000256" key="1">
    <source>
        <dbReference type="ARBA" id="ARBA00010886"/>
    </source>
</evidence>
<dbReference type="STRING" id="1121131.SAMN02745229_02537"/>
<evidence type="ECO:0000256" key="5">
    <source>
        <dbReference type="ARBA" id="ARBA00022777"/>
    </source>
</evidence>
<evidence type="ECO:0000256" key="6">
    <source>
        <dbReference type="ARBA" id="ARBA00022840"/>
    </source>
</evidence>
<dbReference type="EC" id="2.7.11.1" evidence="2"/>
<feature type="domain" description="Protein kinase" evidence="9">
    <location>
        <begin position="12"/>
        <end position="266"/>
    </location>
</feature>
<keyword evidence="10" id="KW-0723">Serine/threonine-protein kinase</keyword>
<organism evidence="10 11">
    <name type="scientific">Butyrivibrio fibrisolvens DSM 3071</name>
    <dbReference type="NCBI Taxonomy" id="1121131"/>
    <lineage>
        <taxon>Bacteria</taxon>
        <taxon>Bacillati</taxon>
        <taxon>Bacillota</taxon>
        <taxon>Clostridia</taxon>
        <taxon>Lachnospirales</taxon>
        <taxon>Lachnospiraceae</taxon>
        <taxon>Butyrivibrio</taxon>
    </lineage>
</organism>
<keyword evidence="8" id="KW-1133">Transmembrane helix</keyword>
<dbReference type="AlphaFoldDB" id="A0A1M5ZPV9"/>
<dbReference type="GO" id="GO:0005524">
    <property type="term" value="F:ATP binding"/>
    <property type="evidence" value="ECO:0007669"/>
    <property type="project" value="UniProtKB-UniRule"/>
</dbReference>
<accession>A0A1M5ZPV9</accession>
<evidence type="ECO:0000256" key="2">
    <source>
        <dbReference type="ARBA" id="ARBA00012513"/>
    </source>
</evidence>
<dbReference type="Pfam" id="PF00069">
    <property type="entry name" value="Pkinase"/>
    <property type="match status" value="1"/>
</dbReference>
<feature type="transmembrane region" description="Helical" evidence="8">
    <location>
        <begin position="278"/>
        <end position="300"/>
    </location>
</feature>
<dbReference type="InterPro" id="IPR017441">
    <property type="entry name" value="Protein_kinase_ATP_BS"/>
</dbReference>
<evidence type="ECO:0000256" key="7">
    <source>
        <dbReference type="PROSITE-ProRule" id="PRU10141"/>
    </source>
</evidence>
<evidence type="ECO:0000256" key="8">
    <source>
        <dbReference type="SAM" id="Phobius"/>
    </source>
</evidence>
<dbReference type="PROSITE" id="PS50011">
    <property type="entry name" value="PROTEIN_KINASE_DOM"/>
    <property type="match status" value="1"/>
</dbReference>
<dbReference type="InterPro" id="IPR050660">
    <property type="entry name" value="NEK_Ser/Thr_kinase"/>
</dbReference>
<dbReference type="EMBL" id="FQXK01000021">
    <property type="protein sequence ID" value="SHI26188.1"/>
    <property type="molecule type" value="Genomic_DNA"/>
</dbReference>
<gene>
    <name evidence="10" type="ORF">SAMN02745229_02537</name>
</gene>
<evidence type="ECO:0000256" key="4">
    <source>
        <dbReference type="ARBA" id="ARBA00022741"/>
    </source>
</evidence>
<dbReference type="PANTHER" id="PTHR43671">
    <property type="entry name" value="SERINE/THREONINE-PROTEIN KINASE NEK"/>
    <property type="match status" value="1"/>
</dbReference>
<evidence type="ECO:0000259" key="9">
    <source>
        <dbReference type="PROSITE" id="PS50011"/>
    </source>
</evidence>
<dbReference type="InterPro" id="IPR011009">
    <property type="entry name" value="Kinase-like_dom_sf"/>
</dbReference>
<name>A0A1M5ZPV9_BUTFI</name>
<dbReference type="Proteomes" id="UP000184278">
    <property type="component" value="Unassembled WGS sequence"/>
</dbReference>
<reference evidence="11" key="1">
    <citation type="submission" date="2016-11" db="EMBL/GenBank/DDBJ databases">
        <authorList>
            <person name="Varghese N."/>
            <person name="Submissions S."/>
        </authorList>
    </citation>
    <scope>NUCLEOTIDE SEQUENCE [LARGE SCALE GENOMIC DNA]</scope>
    <source>
        <strain evidence="11">DSM 3071</strain>
    </source>
</reference>
<keyword evidence="8" id="KW-0812">Transmembrane</keyword>
<keyword evidence="4 7" id="KW-0547">Nucleotide-binding</keyword>
<keyword evidence="11" id="KW-1185">Reference proteome</keyword>
<protein>
    <recommendedName>
        <fullName evidence="2">non-specific serine/threonine protein kinase</fullName>
        <ecNumber evidence="2">2.7.11.1</ecNumber>
    </recommendedName>
</protein>
<dbReference type="RefSeq" id="WP_073388320.1">
    <property type="nucleotide sequence ID" value="NZ_FQXK01000021.1"/>
</dbReference>
<dbReference type="CDD" id="cd14014">
    <property type="entry name" value="STKc_PknB_like"/>
    <property type="match status" value="1"/>
</dbReference>
<dbReference type="InterPro" id="IPR000719">
    <property type="entry name" value="Prot_kinase_dom"/>
</dbReference>
<dbReference type="SUPFAM" id="SSF56112">
    <property type="entry name" value="Protein kinase-like (PK-like)"/>
    <property type="match status" value="1"/>
</dbReference>
<dbReference type="Gene3D" id="3.30.200.20">
    <property type="entry name" value="Phosphorylase Kinase, domain 1"/>
    <property type="match status" value="1"/>
</dbReference>
<keyword evidence="5 10" id="KW-0418">Kinase</keyword>
<dbReference type="GO" id="GO:0004674">
    <property type="term" value="F:protein serine/threonine kinase activity"/>
    <property type="evidence" value="ECO:0007669"/>
    <property type="project" value="UniProtKB-KW"/>
</dbReference>
<dbReference type="SMART" id="SM00220">
    <property type="entry name" value="S_TKc"/>
    <property type="match status" value="1"/>
</dbReference>
<sequence>MLQIGSLVDGKYKILSIIGQGGMSTVYLAINERANKPWAIKEVRKNGVSNYEVVKQSLVMETDMLKQLSHPNLPSIVDVIDTDECFLIVMDYIEGNTLLRAIEEYGAQPQDKVIGWAKELCDVLSYLHTRKSPIIYRDLKPANIMLKPDGTITLIDFGTARTYKKDRIEDTTCLGTRGYAAPEQFGGRGQTDERTDIYNLGATLYHLVTGHNPGEPPYEMYPIRQWNPTLSAGLEQIILKCTQLNPADRYQSSAQVMYDLEHYSELDKDYRKRAGLRVAMFGITTAITLSCAGAAAFLLLSSNKLQKDSYVSYIEEARSHPNVTGQIDNYEEAIALAPMNGTAYLELLNQVYLLDDNFTPEEDEQLRQLLITQYDNKRTYEQMLATDEKAYDEFAYRLGLAYFYCYDVEGNKPMSTKWLDIAAKSKTLDEVKVTRAQRLGMIASYYSRLGKTSKTGDEVISYSQYWNDLVEITQGDISLEDNTTTALMVYKEMVSQISKHSEEFQKAGVTYEEIVAQLDNIKTRLDTDIITTPEDEERIKPLKDNLYQNLELAYKAVDGAYKEAQ</sequence>
<keyword evidence="6 7" id="KW-0067">ATP-binding</keyword>
<dbReference type="GeneID" id="89507867"/>
<dbReference type="InterPro" id="IPR008271">
    <property type="entry name" value="Ser/Thr_kinase_AS"/>
</dbReference>
<dbReference type="OrthoDB" id="9788659at2"/>
<dbReference type="PROSITE" id="PS00107">
    <property type="entry name" value="PROTEIN_KINASE_ATP"/>
    <property type="match status" value="1"/>
</dbReference>
<comment type="similarity">
    <text evidence="1">Belongs to the protein kinase superfamily. NEK Ser/Thr protein kinase family. NIMA subfamily.</text>
</comment>